<feature type="transmembrane region" description="Helical" evidence="1">
    <location>
        <begin position="82"/>
        <end position="101"/>
    </location>
</feature>
<dbReference type="InterPro" id="IPR045340">
    <property type="entry name" value="DUF6533"/>
</dbReference>
<keyword evidence="1" id="KW-1133">Transmembrane helix</keyword>
<keyword evidence="1" id="KW-0472">Membrane</keyword>
<dbReference type="OrthoDB" id="10363592at2759"/>
<evidence type="ECO:0000256" key="1">
    <source>
        <dbReference type="SAM" id="Phobius"/>
    </source>
</evidence>
<feature type="transmembrane region" description="Helical" evidence="1">
    <location>
        <begin position="138"/>
        <end position="159"/>
    </location>
</feature>
<evidence type="ECO:0000313" key="3">
    <source>
        <dbReference type="EMBL" id="OJA09939.1"/>
    </source>
</evidence>
<proteinExistence type="predicted"/>
<feature type="transmembrane region" description="Helical" evidence="1">
    <location>
        <begin position="233"/>
        <end position="254"/>
    </location>
</feature>
<dbReference type="Proteomes" id="UP000183567">
    <property type="component" value="Unassembled WGS sequence"/>
</dbReference>
<comment type="caution">
    <text evidence="3">The sequence shown here is derived from an EMBL/GenBank/DDBJ whole genome shotgun (WGS) entry which is preliminary data.</text>
</comment>
<feature type="transmembrane region" description="Helical" evidence="1">
    <location>
        <begin position="55"/>
        <end position="76"/>
    </location>
</feature>
<feature type="transmembrane region" description="Helical" evidence="1">
    <location>
        <begin position="12"/>
        <end position="34"/>
    </location>
</feature>
<keyword evidence="4" id="KW-1185">Reference proteome</keyword>
<dbReference type="Pfam" id="PF20151">
    <property type="entry name" value="DUF6533"/>
    <property type="match status" value="1"/>
</dbReference>
<accession>A0A1J8PQ67</accession>
<gene>
    <name evidence="3" type="ORF">AZE42_10929</name>
</gene>
<organism evidence="3 4">
    <name type="scientific">Rhizopogon vesiculosus</name>
    <dbReference type="NCBI Taxonomy" id="180088"/>
    <lineage>
        <taxon>Eukaryota</taxon>
        <taxon>Fungi</taxon>
        <taxon>Dikarya</taxon>
        <taxon>Basidiomycota</taxon>
        <taxon>Agaricomycotina</taxon>
        <taxon>Agaricomycetes</taxon>
        <taxon>Agaricomycetidae</taxon>
        <taxon>Boletales</taxon>
        <taxon>Suillineae</taxon>
        <taxon>Rhizopogonaceae</taxon>
        <taxon>Rhizopogon</taxon>
    </lineage>
</organism>
<name>A0A1J8PQ67_9AGAM</name>
<dbReference type="EMBL" id="LVVM01005710">
    <property type="protein sequence ID" value="OJA09939.1"/>
    <property type="molecule type" value="Genomic_DNA"/>
</dbReference>
<feature type="domain" description="DUF6533" evidence="2">
    <location>
        <begin position="17"/>
        <end position="62"/>
    </location>
</feature>
<evidence type="ECO:0000313" key="4">
    <source>
        <dbReference type="Proteomes" id="UP000183567"/>
    </source>
</evidence>
<sequence length="337" mass="38577">MSNQLEESVIELYWNNYASVIILTLISYEYLLLLEKEVKYVWKKRWSLMTCLYIVVRYLGLVLALLCGIWGGLMYMPVTPYVRSYDIAIIIEWGFSVYLLFSEGKSFIAETSSCSTEFASAAVLIWRLYALYNKSKRLLFVLLGLLLPIVAISIVSDVYTYSRRSAFSVEEIVLPNAKFCTLSFHVSNWPVINAIIIVCYDVLLIVLAAAILKKHLKQRRNIKARPNSSMIMIVQYHIITFVLNLANQIVKVMLVRGSDFPTSVTTLLELFMDTAPFIIAPRLIISIWDMHAHDNCVHVSTTFADCICWTSLSTSEEHETGSRSRLIFTLSRKSYLI</sequence>
<evidence type="ECO:0000259" key="2">
    <source>
        <dbReference type="Pfam" id="PF20151"/>
    </source>
</evidence>
<dbReference type="AlphaFoldDB" id="A0A1J8PQ67"/>
<keyword evidence="1" id="KW-0812">Transmembrane</keyword>
<protein>
    <recommendedName>
        <fullName evidence="2">DUF6533 domain-containing protein</fullName>
    </recommendedName>
</protein>
<feature type="transmembrane region" description="Helical" evidence="1">
    <location>
        <begin position="191"/>
        <end position="212"/>
    </location>
</feature>
<reference evidence="3 4" key="1">
    <citation type="submission" date="2016-03" db="EMBL/GenBank/DDBJ databases">
        <title>Comparative genomics of the ectomycorrhizal sister species Rhizopogon vinicolor and Rhizopogon vesiculosus (Basidiomycota: Boletales) reveals a divergence of the mating type B locus.</title>
        <authorList>
            <person name="Mujic A.B."/>
            <person name="Kuo A."/>
            <person name="Tritt A."/>
            <person name="Lipzen A."/>
            <person name="Chen C."/>
            <person name="Johnson J."/>
            <person name="Sharma A."/>
            <person name="Barry K."/>
            <person name="Grigoriev I.V."/>
            <person name="Spatafora J.W."/>
        </authorList>
    </citation>
    <scope>NUCLEOTIDE SEQUENCE [LARGE SCALE GENOMIC DNA]</scope>
    <source>
        <strain evidence="3 4">AM-OR11-056</strain>
    </source>
</reference>